<accession>A0A1N7JRF9</accession>
<dbReference type="GO" id="GO:0000976">
    <property type="term" value="F:transcription cis-regulatory region binding"/>
    <property type="evidence" value="ECO:0007669"/>
    <property type="project" value="TreeGrafter"/>
</dbReference>
<protein>
    <submittedName>
        <fullName evidence="4">Transcriptional regulator, TetR family</fullName>
    </submittedName>
</protein>
<dbReference type="Pfam" id="PF00440">
    <property type="entry name" value="TetR_N"/>
    <property type="match status" value="1"/>
</dbReference>
<dbReference type="GO" id="GO:0003700">
    <property type="term" value="F:DNA-binding transcription factor activity"/>
    <property type="evidence" value="ECO:0007669"/>
    <property type="project" value="TreeGrafter"/>
</dbReference>
<dbReference type="PROSITE" id="PS50977">
    <property type="entry name" value="HTH_TETR_2"/>
    <property type="match status" value="1"/>
</dbReference>
<sequence>MVAQRAEQSRAVAKRLAILQAATELLYSEGLRGVTHRNVAAQAGVPVGSIGYYYSNRERLLATCFQGIAERRREFLDRELAGGAVSSDPAQLAELIVRVVAGGEIDHVAGLVTATVDVQHESSELVSEISAHWRGVIDAVQKVLDAASFSGLTGRQVVRSLIGVAVCSLLNKDTDAAIVTLTEEILRGN</sequence>
<dbReference type="Proteomes" id="UP000186292">
    <property type="component" value="Unassembled WGS sequence"/>
</dbReference>
<dbReference type="PRINTS" id="PR00455">
    <property type="entry name" value="HTHTETR"/>
</dbReference>
<gene>
    <name evidence="4" type="ORF">SAMN05444817_11053</name>
</gene>
<dbReference type="SUPFAM" id="SSF46689">
    <property type="entry name" value="Homeodomain-like"/>
    <property type="match status" value="1"/>
</dbReference>
<dbReference type="InterPro" id="IPR050109">
    <property type="entry name" value="HTH-type_TetR-like_transc_reg"/>
</dbReference>
<evidence type="ECO:0000313" key="4">
    <source>
        <dbReference type="EMBL" id="SIS51814.1"/>
    </source>
</evidence>
<dbReference type="Gene3D" id="1.10.357.10">
    <property type="entry name" value="Tetracycline Repressor, domain 2"/>
    <property type="match status" value="1"/>
</dbReference>
<dbReference type="AlphaFoldDB" id="A0A1N7JRF9"/>
<name>A0A1N7JRF9_9CORY</name>
<feature type="domain" description="HTH tetR-type" evidence="3">
    <location>
        <begin position="12"/>
        <end position="72"/>
    </location>
</feature>
<proteinExistence type="predicted"/>
<dbReference type="EMBL" id="FTOF01000010">
    <property type="protein sequence ID" value="SIS51814.1"/>
    <property type="molecule type" value="Genomic_DNA"/>
</dbReference>
<evidence type="ECO:0000256" key="1">
    <source>
        <dbReference type="ARBA" id="ARBA00023125"/>
    </source>
</evidence>
<dbReference type="InterPro" id="IPR009057">
    <property type="entry name" value="Homeodomain-like_sf"/>
</dbReference>
<feature type="DNA-binding region" description="H-T-H motif" evidence="2">
    <location>
        <begin position="35"/>
        <end position="54"/>
    </location>
</feature>
<keyword evidence="1 2" id="KW-0238">DNA-binding</keyword>
<dbReference type="InterPro" id="IPR001647">
    <property type="entry name" value="HTH_TetR"/>
</dbReference>
<dbReference type="PANTHER" id="PTHR30055">
    <property type="entry name" value="HTH-TYPE TRANSCRIPTIONAL REGULATOR RUTR"/>
    <property type="match status" value="1"/>
</dbReference>
<evidence type="ECO:0000313" key="5">
    <source>
        <dbReference type="Proteomes" id="UP000186292"/>
    </source>
</evidence>
<organism evidence="4 5">
    <name type="scientific">Corynebacterium appendicis CIP 107643</name>
    <dbReference type="NCBI Taxonomy" id="1161099"/>
    <lineage>
        <taxon>Bacteria</taxon>
        <taxon>Bacillati</taxon>
        <taxon>Actinomycetota</taxon>
        <taxon>Actinomycetes</taxon>
        <taxon>Mycobacteriales</taxon>
        <taxon>Corynebacteriaceae</taxon>
        <taxon>Corynebacterium</taxon>
    </lineage>
</organism>
<dbReference type="PANTHER" id="PTHR30055:SF231">
    <property type="entry name" value="TRANSCRIPTIONAL REGULATORY PROTEIN (PROBABLY DEOR-FAMILY)-RELATED"/>
    <property type="match status" value="1"/>
</dbReference>
<dbReference type="STRING" id="1161099.SAMN05444817_11053"/>
<keyword evidence="5" id="KW-1185">Reference proteome</keyword>
<evidence type="ECO:0000256" key="2">
    <source>
        <dbReference type="PROSITE-ProRule" id="PRU00335"/>
    </source>
</evidence>
<evidence type="ECO:0000259" key="3">
    <source>
        <dbReference type="PROSITE" id="PS50977"/>
    </source>
</evidence>
<reference evidence="5" key="1">
    <citation type="submission" date="2017-01" db="EMBL/GenBank/DDBJ databases">
        <authorList>
            <person name="Varghese N."/>
            <person name="Submissions S."/>
        </authorList>
    </citation>
    <scope>NUCLEOTIDE SEQUENCE [LARGE SCALE GENOMIC DNA]</scope>
    <source>
        <strain evidence="5">DSM 44531</strain>
    </source>
</reference>